<reference evidence="2" key="1">
    <citation type="journal article" date="2021" name="G3 (Bethesda)">
        <title>Chromosome assembled and annotated genome sequence of Aspergillus flavus NRRL 3357.</title>
        <authorList>
            <person name="Skerker J.M."/>
            <person name="Pianalto K.M."/>
            <person name="Mondo S.J."/>
            <person name="Yang K."/>
            <person name="Arkin A.P."/>
            <person name="Keller N.P."/>
            <person name="Grigoriev I.V."/>
            <person name="Louise Glass N.L."/>
        </authorList>
    </citation>
    <scope>NUCLEOTIDE SEQUENCE [LARGE SCALE GENOMIC DNA]</scope>
    <source>
        <strain evidence="2">ATCC 200026 / FGSC A1120 / IAM 13836 / NRRL 3357 / JCM 12722 / SRRC 167</strain>
    </source>
</reference>
<gene>
    <name evidence="1" type="ORF">F9C07_3554</name>
</gene>
<organism evidence="1 2">
    <name type="scientific">Aspergillus flavus (strain ATCC 200026 / FGSC A1120 / IAM 13836 / NRRL 3357 / JCM 12722 / SRRC 167)</name>
    <dbReference type="NCBI Taxonomy" id="332952"/>
    <lineage>
        <taxon>Eukaryota</taxon>
        <taxon>Fungi</taxon>
        <taxon>Dikarya</taxon>
        <taxon>Ascomycota</taxon>
        <taxon>Pezizomycotina</taxon>
        <taxon>Eurotiomycetes</taxon>
        <taxon>Eurotiomycetidae</taxon>
        <taxon>Eurotiales</taxon>
        <taxon>Aspergillaceae</taxon>
        <taxon>Aspergillus</taxon>
        <taxon>Aspergillus subgen. Circumdati</taxon>
    </lineage>
</organism>
<protein>
    <submittedName>
        <fullName evidence="1">Uncharacterized protein</fullName>
    </submittedName>
</protein>
<dbReference type="Proteomes" id="UP000596276">
    <property type="component" value="Chromosome 4"/>
</dbReference>
<proteinExistence type="predicted"/>
<sequence length="115" mass="12507">VNQGILTLRQVAFSKSDIWVHEADSQPATSLGDVYNSLLQERRPCAAQRAASTGAMDMSRHQIICGAQRPIITPTCCMFGFIRAWHGCVLTVCDPRTQILAVFHVSAGSCESGGW</sequence>
<accession>A0A7U2QYQ9</accession>
<evidence type="ECO:0000313" key="2">
    <source>
        <dbReference type="Proteomes" id="UP000596276"/>
    </source>
</evidence>
<keyword evidence="2" id="KW-1185">Reference proteome</keyword>
<name>A0A7U2QYQ9_ASPFN</name>
<dbReference type="AlphaFoldDB" id="A0A7U2QYQ9"/>
<dbReference type="VEuPathDB" id="FungiDB:F9C07_3554"/>
<feature type="non-terminal residue" evidence="1">
    <location>
        <position position="1"/>
    </location>
</feature>
<dbReference type="EMBL" id="CP044618">
    <property type="protein sequence ID" value="QRD89756.1"/>
    <property type="molecule type" value="Genomic_DNA"/>
</dbReference>
<evidence type="ECO:0000313" key="1">
    <source>
        <dbReference type="EMBL" id="QRD89756.1"/>
    </source>
</evidence>